<evidence type="ECO:0000256" key="5">
    <source>
        <dbReference type="ARBA" id="ARBA00022741"/>
    </source>
</evidence>
<evidence type="ECO:0000256" key="3">
    <source>
        <dbReference type="ARBA" id="ARBA00022448"/>
    </source>
</evidence>
<dbReference type="CDD" id="cd03257">
    <property type="entry name" value="ABC_NikE_OppD_transporters"/>
    <property type="match status" value="1"/>
</dbReference>
<accession>A0A388T5J1</accession>
<dbReference type="NCBIfam" id="TIGR01727">
    <property type="entry name" value="oligo_HPY"/>
    <property type="match status" value="1"/>
</dbReference>
<protein>
    <submittedName>
        <fullName evidence="10">Methionine ABC transporter ATP-binding protein</fullName>
    </submittedName>
</protein>
<keyword evidence="6 10" id="KW-0067">ATP-binding</keyword>
<evidence type="ECO:0000256" key="2">
    <source>
        <dbReference type="ARBA" id="ARBA00005417"/>
    </source>
</evidence>
<dbReference type="Pfam" id="PF08352">
    <property type="entry name" value="oligo_HPY"/>
    <property type="match status" value="1"/>
</dbReference>
<name>A0A388T5J1_9ACTN</name>
<evidence type="ECO:0000256" key="6">
    <source>
        <dbReference type="ARBA" id="ARBA00022840"/>
    </source>
</evidence>
<dbReference type="Proteomes" id="UP000265354">
    <property type="component" value="Unassembled WGS sequence"/>
</dbReference>
<keyword evidence="3" id="KW-0813">Transport</keyword>
<organism evidence="10 11">
    <name type="scientific">Streptomyces spongiicola</name>
    <dbReference type="NCBI Taxonomy" id="1690221"/>
    <lineage>
        <taxon>Bacteria</taxon>
        <taxon>Bacillati</taxon>
        <taxon>Actinomycetota</taxon>
        <taxon>Actinomycetes</taxon>
        <taxon>Kitasatosporales</taxon>
        <taxon>Streptomycetaceae</taxon>
        <taxon>Streptomyces</taxon>
    </lineage>
</organism>
<keyword evidence="4" id="KW-1003">Cell membrane</keyword>
<evidence type="ECO:0000259" key="9">
    <source>
        <dbReference type="PROSITE" id="PS50893"/>
    </source>
</evidence>
<dbReference type="PROSITE" id="PS00211">
    <property type="entry name" value="ABC_TRANSPORTER_1"/>
    <property type="match status" value="1"/>
</dbReference>
<proteinExistence type="inferred from homology"/>
<dbReference type="GO" id="GO:0005524">
    <property type="term" value="F:ATP binding"/>
    <property type="evidence" value="ECO:0007669"/>
    <property type="project" value="UniProtKB-KW"/>
</dbReference>
<dbReference type="InterPro" id="IPR003593">
    <property type="entry name" value="AAA+_ATPase"/>
</dbReference>
<comment type="caution">
    <text evidence="10">The sequence shown here is derived from an EMBL/GenBank/DDBJ whole genome shotgun (WGS) entry which is preliminary data.</text>
</comment>
<dbReference type="PANTHER" id="PTHR43297">
    <property type="entry name" value="OLIGOPEPTIDE TRANSPORT ATP-BINDING PROTEIN APPD"/>
    <property type="match status" value="1"/>
</dbReference>
<reference evidence="10 11" key="1">
    <citation type="submission" date="2018-07" db="EMBL/GenBank/DDBJ databases">
        <title>Whole Genome Shotgun Sequence of Streptomyces spongiicola strain 531S.</title>
        <authorList>
            <person name="Dohra H."/>
            <person name="Kodani S."/>
        </authorList>
    </citation>
    <scope>NUCLEOTIDE SEQUENCE [LARGE SCALE GENOMIC DNA]</scope>
    <source>
        <strain evidence="10 11">531S</strain>
    </source>
</reference>
<dbReference type="AlphaFoldDB" id="A0A388T5J1"/>
<comment type="similarity">
    <text evidence="2">Belongs to the ABC transporter superfamily.</text>
</comment>
<dbReference type="PANTHER" id="PTHR43297:SF2">
    <property type="entry name" value="DIPEPTIDE TRANSPORT ATP-BINDING PROTEIN DPPD"/>
    <property type="match status" value="1"/>
</dbReference>
<dbReference type="Pfam" id="PF00005">
    <property type="entry name" value="ABC_tran"/>
    <property type="match status" value="1"/>
</dbReference>
<dbReference type="GO" id="GO:0005886">
    <property type="term" value="C:plasma membrane"/>
    <property type="evidence" value="ECO:0007669"/>
    <property type="project" value="UniProtKB-SubCell"/>
</dbReference>
<dbReference type="InterPro" id="IPR017871">
    <property type="entry name" value="ABC_transporter-like_CS"/>
</dbReference>
<dbReference type="InterPro" id="IPR027417">
    <property type="entry name" value="P-loop_NTPase"/>
</dbReference>
<dbReference type="GO" id="GO:0016887">
    <property type="term" value="F:ATP hydrolysis activity"/>
    <property type="evidence" value="ECO:0007669"/>
    <property type="project" value="InterPro"/>
</dbReference>
<dbReference type="GO" id="GO:0015833">
    <property type="term" value="P:peptide transport"/>
    <property type="evidence" value="ECO:0007669"/>
    <property type="project" value="InterPro"/>
</dbReference>
<evidence type="ECO:0000313" key="10">
    <source>
        <dbReference type="EMBL" id="GBQ04019.1"/>
    </source>
</evidence>
<feature type="domain" description="ABC transporter" evidence="9">
    <location>
        <begin position="94"/>
        <end position="340"/>
    </location>
</feature>
<dbReference type="InterPro" id="IPR050388">
    <property type="entry name" value="ABC_Ni/Peptide_Import"/>
</dbReference>
<dbReference type="Gene3D" id="3.40.50.300">
    <property type="entry name" value="P-loop containing nucleotide triphosphate hydrolases"/>
    <property type="match status" value="1"/>
</dbReference>
<dbReference type="SMART" id="SM00382">
    <property type="entry name" value="AAA"/>
    <property type="match status" value="1"/>
</dbReference>
<evidence type="ECO:0000256" key="4">
    <source>
        <dbReference type="ARBA" id="ARBA00022475"/>
    </source>
</evidence>
<evidence type="ECO:0000256" key="1">
    <source>
        <dbReference type="ARBA" id="ARBA00004202"/>
    </source>
</evidence>
<evidence type="ECO:0000313" key="11">
    <source>
        <dbReference type="Proteomes" id="UP000265354"/>
    </source>
</evidence>
<evidence type="ECO:0000256" key="8">
    <source>
        <dbReference type="SAM" id="MobiDB-lite"/>
    </source>
</evidence>
<dbReference type="RefSeq" id="WP_116428977.1">
    <property type="nucleotide sequence ID" value="NZ_BGZL01000026.1"/>
</dbReference>
<dbReference type="FunFam" id="3.40.50.300:FF:000016">
    <property type="entry name" value="Oligopeptide ABC transporter ATP-binding component"/>
    <property type="match status" value="1"/>
</dbReference>
<evidence type="ECO:0000256" key="7">
    <source>
        <dbReference type="ARBA" id="ARBA00023136"/>
    </source>
</evidence>
<keyword evidence="5" id="KW-0547">Nucleotide-binding</keyword>
<dbReference type="InterPro" id="IPR013563">
    <property type="entry name" value="Oligopep_ABC_C"/>
</dbReference>
<dbReference type="SUPFAM" id="SSF52540">
    <property type="entry name" value="P-loop containing nucleoside triphosphate hydrolases"/>
    <property type="match status" value="1"/>
</dbReference>
<dbReference type="PROSITE" id="PS50893">
    <property type="entry name" value="ABC_TRANSPORTER_2"/>
    <property type="match status" value="1"/>
</dbReference>
<dbReference type="InterPro" id="IPR003439">
    <property type="entry name" value="ABC_transporter-like_ATP-bd"/>
</dbReference>
<gene>
    <name evidence="10" type="ORF">SSP531S_55090</name>
</gene>
<sequence>MNQPAETGRPSPDVNGPAGSGPAPLDVNGPAGSGPARLDVNGPAGSGPARLDVNGPAGSGPAPLDVNGPAGSGPVRPDVDQPAGDGPARLGVRVRVENLTVAYGERTALHGVSLDVPAGGVLALVGESGSGKSTLAHAASRLLPPGARVTGGSVHVGDVDMAALRGAELRRARGSRVAYLPQDALAALNPVMTAGRQIAEVFRIAEGHGRREARDRAVEMLGRVGIRDPERTAGRYPHELSGGMRQRVMIAIALAHRPQLLIADEPTTALDVTVQAEVLALVAELRREFGITVIWITHDLSVTAEIADAVAVLYGGRLVEHASAPELFGGARHPYTRGLVATYRDAYAGAPHTRYVSIPGARSDRSAGPGCPFEPRCPEAADRCRVEAPPVRAAAGDPLPDGAPAHLLACWEAH</sequence>
<comment type="subcellular location">
    <subcellularLocation>
        <location evidence="1">Cell membrane</location>
        <topology evidence="1">Peripheral membrane protein</topology>
    </subcellularLocation>
</comment>
<keyword evidence="7" id="KW-0472">Membrane</keyword>
<feature type="region of interest" description="Disordered" evidence="8">
    <location>
        <begin position="1"/>
        <end position="90"/>
    </location>
</feature>
<dbReference type="EMBL" id="BGZL01000026">
    <property type="protein sequence ID" value="GBQ04019.1"/>
    <property type="molecule type" value="Genomic_DNA"/>
</dbReference>